<dbReference type="InterPro" id="IPR011990">
    <property type="entry name" value="TPR-like_helical_dom_sf"/>
</dbReference>
<dbReference type="Gene3D" id="1.25.40.10">
    <property type="entry name" value="Tetratricopeptide repeat domain"/>
    <property type="match status" value="2"/>
</dbReference>
<gene>
    <name evidence="1" type="ORF">J3R75_003506</name>
</gene>
<accession>A0AAE4APJ2</accession>
<comment type="caution">
    <text evidence="1">The sequence shown here is derived from an EMBL/GenBank/DDBJ whole genome shotgun (WGS) entry which is preliminary data.</text>
</comment>
<dbReference type="RefSeq" id="WP_307264137.1">
    <property type="nucleotide sequence ID" value="NZ_JAUSVL010000001.1"/>
</dbReference>
<organism evidence="1 2">
    <name type="scientific">Oligosphaera ethanolica</name>
    <dbReference type="NCBI Taxonomy" id="760260"/>
    <lineage>
        <taxon>Bacteria</taxon>
        <taxon>Pseudomonadati</taxon>
        <taxon>Lentisphaerota</taxon>
        <taxon>Oligosphaeria</taxon>
        <taxon>Oligosphaerales</taxon>
        <taxon>Oligosphaeraceae</taxon>
        <taxon>Oligosphaera</taxon>
    </lineage>
</organism>
<dbReference type="SMART" id="SM00028">
    <property type="entry name" value="TPR"/>
    <property type="match status" value="3"/>
</dbReference>
<dbReference type="AlphaFoldDB" id="A0AAE4APJ2"/>
<dbReference type="SUPFAM" id="SSF48452">
    <property type="entry name" value="TPR-like"/>
    <property type="match status" value="1"/>
</dbReference>
<dbReference type="EMBL" id="JAUSVL010000001">
    <property type="protein sequence ID" value="MDQ0291399.1"/>
    <property type="molecule type" value="Genomic_DNA"/>
</dbReference>
<reference evidence="1" key="1">
    <citation type="submission" date="2023-07" db="EMBL/GenBank/DDBJ databases">
        <title>Genomic Encyclopedia of Type Strains, Phase IV (KMG-IV): sequencing the most valuable type-strain genomes for metagenomic binning, comparative biology and taxonomic classification.</title>
        <authorList>
            <person name="Goeker M."/>
        </authorList>
    </citation>
    <scope>NUCLEOTIDE SEQUENCE</scope>
    <source>
        <strain evidence="1">DSM 24202</strain>
    </source>
</reference>
<evidence type="ECO:0000313" key="1">
    <source>
        <dbReference type="EMBL" id="MDQ0291399.1"/>
    </source>
</evidence>
<name>A0AAE4APJ2_9BACT</name>
<evidence type="ECO:0000313" key="2">
    <source>
        <dbReference type="Proteomes" id="UP001238163"/>
    </source>
</evidence>
<keyword evidence="2" id="KW-1185">Reference proteome</keyword>
<dbReference type="InterPro" id="IPR019734">
    <property type="entry name" value="TPR_rpt"/>
</dbReference>
<sequence length="261" mass="28613">MTHRFNALEINDAPTAAKPAAPASRGEQIKDAQFFLDAANTHFYRLEWEPALKSYSQAASIDAGSAQAWLGQIFCLVNLQEYREAELWYGKAIDIVGEGADLLAVRAILAARCADFERACGFSDSSLESAGTSALPFIARGEIFLYARRNAEYCFEQACSCQPQDWRPRVLIAESCLFNGKDAAVMLGMKFVQSMLATQGQQAELHLALGRLCLALGRNAEAHQALEEASVLAPDMTSVAQYLAQSRARRGFFARLFGAKK</sequence>
<proteinExistence type="predicted"/>
<dbReference type="Proteomes" id="UP001238163">
    <property type="component" value="Unassembled WGS sequence"/>
</dbReference>
<protein>
    <submittedName>
        <fullName evidence="1">Tetratricopeptide (TPR) repeat protein</fullName>
    </submittedName>
</protein>